<protein>
    <submittedName>
        <fullName evidence="1">Uncharacterized protein</fullName>
    </submittedName>
</protein>
<dbReference type="AlphaFoldDB" id="X0USA1"/>
<evidence type="ECO:0000313" key="1">
    <source>
        <dbReference type="EMBL" id="GAG08724.1"/>
    </source>
</evidence>
<feature type="non-terminal residue" evidence="1">
    <location>
        <position position="267"/>
    </location>
</feature>
<proteinExistence type="predicted"/>
<gene>
    <name evidence="1" type="ORF">S01H1_40777</name>
</gene>
<dbReference type="EMBL" id="BARS01025833">
    <property type="protein sequence ID" value="GAG08724.1"/>
    <property type="molecule type" value="Genomic_DNA"/>
</dbReference>
<sequence>PTNGEPKDKYLLSSIVIIFLKESEFLLEENEYFMKFLVLSYANHRIGPCIFLHVPKTIRGSVRYKKFLIDFKNVTLISEYVPLLMNLMITHKNVFFINEFGEIKSKRVKILTDLTLNSEIKSDNLIFTNPRLEEFREMKSANLIFTIPNPVYKYEEEWLMISIVIRNEENVDLNIFHGLLEHIIKKLKEIKDLYKGFYYYYKEEEKFEDTHQVYTEIKDLLNSVYKTFLKDYYIGDGKNSLPLPFIFKPPSPPGDLGLAGQAQLRNI</sequence>
<accession>X0USA1</accession>
<feature type="non-terminal residue" evidence="1">
    <location>
        <position position="1"/>
    </location>
</feature>
<comment type="caution">
    <text evidence="1">The sequence shown here is derived from an EMBL/GenBank/DDBJ whole genome shotgun (WGS) entry which is preliminary data.</text>
</comment>
<organism evidence="1">
    <name type="scientific">marine sediment metagenome</name>
    <dbReference type="NCBI Taxonomy" id="412755"/>
    <lineage>
        <taxon>unclassified sequences</taxon>
        <taxon>metagenomes</taxon>
        <taxon>ecological metagenomes</taxon>
    </lineage>
</organism>
<name>X0USA1_9ZZZZ</name>
<reference evidence="1" key="1">
    <citation type="journal article" date="2014" name="Front. Microbiol.">
        <title>High frequency of phylogenetically diverse reductive dehalogenase-homologous genes in deep subseafloor sedimentary metagenomes.</title>
        <authorList>
            <person name="Kawai M."/>
            <person name="Futagami T."/>
            <person name="Toyoda A."/>
            <person name="Takaki Y."/>
            <person name="Nishi S."/>
            <person name="Hori S."/>
            <person name="Arai W."/>
            <person name="Tsubouchi T."/>
            <person name="Morono Y."/>
            <person name="Uchiyama I."/>
            <person name="Ito T."/>
            <person name="Fujiyama A."/>
            <person name="Inagaki F."/>
            <person name="Takami H."/>
        </authorList>
    </citation>
    <scope>NUCLEOTIDE SEQUENCE</scope>
    <source>
        <strain evidence="1">Expedition CK06-06</strain>
    </source>
</reference>